<dbReference type="EMBL" id="JADOUF010000001">
    <property type="protein sequence ID" value="MBG6141081.1"/>
    <property type="molecule type" value="Genomic_DNA"/>
</dbReference>
<dbReference type="Gene3D" id="1.10.287.1060">
    <property type="entry name" value="ESAT-6-like"/>
    <property type="match status" value="1"/>
</dbReference>
<dbReference type="AlphaFoldDB" id="A0A8J7KP95"/>
<comment type="similarity">
    <text evidence="1">Belongs to the WXG100 family.</text>
</comment>
<name>A0A8J7KP95_9ACTN</name>
<evidence type="ECO:0000313" key="3">
    <source>
        <dbReference type="Proteomes" id="UP000622552"/>
    </source>
</evidence>
<comment type="caution">
    <text evidence="2">The sequence shown here is derived from an EMBL/GenBank/DDBJ whole genome shotgun (WGS) entry which is preliminary data.</text>
</comment>
<organism evidence="2 3">
    <name type="scientific">Longispora fulva</name>
    <dbReference type="NCBI Taxonomy" id="619741"/>
    <lineage>
        <taxon>Bacteria</taxon>
        <taxon>Bacillati</taxon>
        <taxon>Actinomycetota</taxon>
        <taxon>Actinomycetes</taxon>
        <taxon>Micromonosporales</taxon>
        <taxon>Micromonosporaceae</taxon>
        <taxon>Longispora</taxon>
    </lineage>
</organism>
<gene>
    <name evidence="2" type="ORF">IW245_007275</name>
</gene>
<sequence length="104" mass="11305">MNVEHSTLHSGATDVRDVRTEVDGLLGRLKGVVVEDLSGAWKGNAAGAFQTLMQRWDDDARKLLTALSDIADLLDKAGAQHHANEERNTQIVDAIHQALSPHRG</sequence>
<dbReference type="InterPro" id="IPR036689">
    <property type="entry name" value="ESAT-6-like_sf"/>
</dbReference>
<dbReference type="Pfam" id="PF06013">
    <property type="entry name" value="WXG100"/>
    <property type="match status" value="1"/>
</dbReference>
<reference evidence="2" key="1">
    <citation type="submission" date="2020-11" db="EMBL/GenBank/DDBJ databases">
        <title>Sequencing the genomes of 1000 actinobacteria strains.</title>
        <authorList>
            <person name="Klenk H.-P."/>
        </authorList>
    </citation>
    <scope>NUCLEOTIDE SEQUENCE</scope>
    <source>
        <strain evidence="2">DSM 45356</strain>
    </source>
</reference>
<dbReference type="SUPFAM" id="SSF140453">
    <property type="entry name" value="EsxAB dimer-like"/>
    <property type="match status" value="1"/>
</dbReference>
<accession>A0A8J7KP95</accession>
<dbReference type="Proteomes" id="UP000622552">
    <property type="component" value="Unassembled WGS sequence"/>
</dbReference>
<evidence type="ECO:0000313" key="2">
    <source>
        <dbReference type="EMBL" id="MBG6141081.1"/>
    </source>
</evidence>
<keyword evidence="3" id="KW-1185">Reference proteome</keyword>
<dbReference type="NCBIfam" id="TIGR03930">
    <property type="entry name" value="WXG100_ESAT6"/>
    <property type="match status" value="1"/>
</dbReference>
<proteinExistence type="inferred from homology"/>
<dbReference type="InterPro" id="IPR010310">
    <property type="entry name" value="T7SS_ESAT-6-like"/>
</dbReference>
<evidence type="ECO:0000256" key="1">
    <source>
        <dbReference type="RuleBase" id="RU362001"/>
    </source>
</evidence>
<protein>
    <recommendedName>
        <fullName evidence="1">ESAT-6-like protein</fullName>
    </recommendedName>
</protein>
<dbReference type="RefSeq" id="WP_197007557.1">
    <property type="nucleotide sequence ID" value="NZ_BONS01000018.1"/>
</dbReference>